<evidence type="ECO:0000256" key="10">
    <source>
        <dbReference type="PROSITE-ProRule" id="PRU10141"/>
    </source>
</evidence>
<dbReference type="InterPro" id="IPR000719">
    <property type="entry name" value="Prot_kinase_dom"/>
</dbReference>
<feature type="region of interest" description="Disordered" evidence="11">
    <location>
        <begin position="853"/>
        <end position="875"/>
    </location>
</feature>
<protein>
    <recommendedName>
        <fullName evidence="2">non-specific serine/threonine protein kinase</fullName>
        <ecNumber evidence="2">2.7.11.1</ecNumber>
    </recommendedName>
</protein>
<dbReference type="Gene3D" id="1.10.510.10">
    <property type="entry name" value="Transferase(Phosphotransferase) domain 1"/>
    <property type="match status" value="1"/>
</dbReference>
<feature type="region of interest" description="Disordered" evidence="11">
    <location>
        <begin position="463"/>
        <end position="677"/>
    </location>
</feature>
<evidence type="ECO:0000256" key="6">
    <source>
        <dbReference type="ARBA" id="ARBA00022777"/>
    </source>
</evidence>
<evidence type="ECO:0000259" key="13">
    <source>
        <dbReference type="PROSITE" id="PS50032"/>
    </source>
</evidence>
<reference evidence="14 15" key="1">
    <citation type="submission" date="2021-02" db="EMBL/GenBank/DDBJ databases">
        <title>Variation within the Batrachochytrium salamandrivorans European outbreak.</title>
        <authorList>
            <person name="Kelly M."/>
            <person name="Pasmans F."/>
            <person name="Shea T.P."/>
            <person name="Munoz J.F."/>
            <person name="Carranza S."/>
            <person name="Cuomo C.A."/>
            <person name="Martel A."/>
        </authorList>
    </citation>
    <scope>NUCLEOTIDE SEQUENCE [LARGE SCALE GENOMIC DNA]</scope>
    <source>
        <strain evidence="14 15">AMFP18/2</strain>
    </source>
</reference>
<dbReference type="InterPro" id="IPR011009">
    <property type="entry name" value="Kinase-like_dom_sf"/>
</dbReference>
<feature type="compositionally biased region" description="Low complexity" evidence="11">
    <location>
        <begin position="59"/>
        <end position="69"/>
    </location>
</feature>
<evidence type="ECO:0000256" key="3">
    <source>
        <dbReference type="ARBA" id="ARBA00022527"/>
    </source>
</evidence>
<feature type="binding site" evidence="10">
    <location>
        <position position="107"/>
    </location>
    <ligand>
        <name>ATP</name>
        <dbReference type="ChEBI" id="CHEBI:30616"/>
    </ligand>
</feature>
<comment type="similarity">
    <text evidence="1">Belongs to the protein kinase superfamily. CAMK Ser/Thr protein kinase family. NIM1 subfamily.</text>
</comment>
<evidence type="ECO:0000256" key="1">
    <source>
        <dbReference type="ARBA" id="ARBA00010791"/>
    </source>
</evidence>
<feature type="compositionally biased region" description="Low complexity" evidence="11">
    <location>
        <begin position="666"/>
        <end position="675"/>
    </location>
</feature>
<dbReference type="EC" id="2.7.11.1" evidence="2"/>
<dbReference type="PROSITE" id="PS50011">
    <property type="entry name" value="PROTEIN_KINASE_DOM"/>
    <property type="match status" value="1"/>
</dbReference>
<dbReference type="SMART" id="SM00220">
    <property type="entry name" value="S_TKc"/>
    <property type="match status" value="1"/>
</dbReference>
<feature type="compositionally biased region" description="Polar residues" evidence="11">
    <location>
        <begin position="546"/>
        <end position="557"/>
    </location>
</feature>
<feature type="domain" description="Protein kinase" evidence="12">
    <location>
        <begin position="78"/>
        <end position="363"/>
    </location>
</feature>
<keyword evidence="6" id="KW-0418">Kinase</keyword>
<keyword evidence="15" id="KW-1185">Reference proteome</keyword>
<dbReference type="InterPro" id="IPR028375">
    <property type="entry name" value="KA1/Ssp2_C"/>
</dbReference>
<dbReference type="Proteomes" id="UP001648503">
    <property type="component" value="Unassembled WGS sequence"/>
</dbReference>
<feature type="compositionally biased region" description="Polar residues" evidence="11">
    <location>
        <begin position="623"/>
        <end position="632"/>
    </location>
</feature>
<keyword evidence="7 10" id="KW-0067">ATP-binding</keyword>
<evidence type="ECO:0000256" key="7">
    <source>
        <dbReference type="ARBA" id="ARBA00022840"/>
    </source>
</evidence>
<feature type="region of interest" description="Disordered" evidence="11">
    <location>
        <begin position="1"/>
        <end position="69"/>
    </location>
</feature>
<keyword evidence="3" id="KW-0723">Serine/threonine-protein kinase</keyword>
<evidence type="ECO:0000256" key="11">
    <source>
        <dbReference type="SAM" id="MobiDB-lite"/>
    </source>
</evidence>
<dbReference type="EMBL" id="JAFCIX010000344">
    <property type="protein sequence ID" value="KAH6593816.1"/>
    <property type="molecule type" value="Genomic_DNA"/>
</dbReference>
<evidence type="ECO:0000259" key="12">
    <source>
        <dbReference type="PROSITE" id="PS50011"/>
    </source>
</evidence>
<feature type="region of interest" description="Disordered" evidence="11">
    <location>
        <begin position="699"/>
        <end position="746"/>
    </location>
</feature>
<accession>A0ABQ8FB72</accession>
<feature type="compositionally biased region" description="Low complexity" evidence="11">
    <location>
        <begin position="500"/>
        <end position="515"/>
    </location>
</feature>
<feature type="region of interest" description="Disordered" evidence="11">
    <location>
        <begin position="940"/>
        <end position="1001"/>
    </location>
</feature>
<dbReference type="Gene3D" id="3.30.200.20">
    <property type="entry name" value="Phosphorylase Kinase, domain 1"/>
    <property type="match status" value="1"/>
</dbReference>
<dbReference type="InterPro" id="IPR017441">
    <property type="entry name" value="Protein_kinase_ATP_BS"/>
</dbReference>
<comment type="catalytic activity">
    <reaction evidence="9">
        <text>L-seryl-[protein] + ATP = O-phospho-L-seryl-[protein] + ADP + H(+)</text>
        <dbReference type="Rhea" id="RHEA:17989"/>
        <dbReference type="Rhea" id="RHEA-COMP:9863"/>
        <dbReference type="Rhea" id="RHEA-COMP:11604"/>
        <dbReference type="ChEBI" id="CHEBI:15378"/>
        <dbReference type="ChEBI" id="CHEBI:29999"/>
        <dbReference type="ChEBI" id="CHEBI:30616"/>
        <dbReference type="ChEBI" id="CHEBI:83421"/>
        <dbReference type="ChEBI" id="CHEBI:456216"/>
        <dbReference type="EC" id="2.7.11.1"/>
    </reaction>
</comment>
<dbReference type="PROSITE" id="PS50032">
    <property type="entry name" value="KA1"/>
    <property type="match status" value="1"/>
</dbReference>
<dbReference type="SUPFAM" id="SSF103243">
    <property type="entry name" value="KA1-like"/>
    <property type="match status" value="1"/>
</dbReference>
<evidence type="ECO:0000256" key="5">
    <source>
        <dbReference type="ARBA" id="ARBA00022741"/>
    </source>
</evidence>
<feature type="compositionally biased region" description="Polar residues" evidence="11">
    <location>
        <begin position="950"/>
        <end position="969"/>
    </location>
</feature>
<evidence type="ECO:0000313" key="15">
    <source>
        <dbReference type="Proteomes" id="UP001648503"/>
    </source>
</evidence>
<evidence type="ECO:0000256" key="8">
    <source>
        <dbReference type="ARBA" id="ARBA00047899"/>
    </source>
</evidence>
<feature type="compositionally biased region" description="Low complexity" evidence="11">
    <location>
        <begin position="29"/>
        <end position="52"/>
    </location>
</feature>
<dbReference type="Pfam" id="PF00069">
    <property type="entry name" value="Pkinase"/>
    <property type="match status" value="1"/>
</dbReference>
<dbReference type="PANTHER" id="PTHR24346:SF82">
    <property type="entry name" value="KP78A-RELATED"/>
    <property type="match status" value="1"/>
</dbReference>
<evidence type="ECO:0000313" key="14">
    <source>
        <dbReference type="EMBL" id="KAH6593816.1"/>
    </source>
</evidence>
<dbReference type="Gene3D" id="3.30.310.80">
    <property type="entry name" value="Kinase associated domain 1, KA1"/>
    <property type="match status" value="1"/>
</dbReference>
<dbReference type="PANTHER" id="PTHR24346">
    <property type="entry name" value="MAP/MICROTUBULE AFFINITY-REGULATING KINASE"/>
    <property type="match status" value="1"/>
</dbReference>
<gene>
    <name evidence="14" type="ORF">BASA50_007042</name>
</gene>
<keyword evidence="4" id="KW-0808">Transferase</keyword>
<dbReference type="InterPro" id="IPR001772">
    <property type="entry name" value="KA1_dom"/>
</dbReference>
<comment type="catalytic activity">
    <reaction evidence="8">
        <text>L-threonyl-[protein] + ATP = O-phospho-L-threonyl-[protein] + ADP + H(+)</text>
        <dbReference type="Rhea" id="RHEA:46608"/>
        <dbReference type="Rhea" id="RHEA-COMP:11060"/>
        <dbReference type="Rhea" id="RHEA-COMP:11605"/>
        <dbReference type="ChEBI" id="CHEBI:15378"/>
        <dbReference type="ChEBI" id="CHEBI:30013"/>
        <dbReference type="ChEBI" id="CHEBI:30616"/>
        <dbReference type="ChEBI" id="CHEBI:61977"/>
        <dbReference type="ChEBI" id="CHEBI:456216"/>
        <dbReference type="EC" id="2.7.11.1"/>
    </reaction>
</comment>
<dbReference type="InterPro" id="IPR008271">
    <property type="entry name" value="Ser/Thr_kinase_AS"/>
</dbReference>
<feature type="compositionally biased region" description="Low complexity" evidence="11">
    <location>
        <begin position="970"/>
        <end position="993"/>
    </location>
</feature>
<name>A0ABQ8FB72_9FUNG</name>
<sequence>MPVAPMNPSEKRLRPSPAPSPTPSVHNNQSASQQQQKSDGSSTPPSAHPSAANGGGVRPAAPTAPAAKPRPLRVISHFLLSKTIGQGSMGKVKIATCTNTGKQYACKIVPKPLRDASAPPNSALIAGPTSFIGAVPGSQRISTPLTNKLEQEDQRIIREIAITLLLSHPNIVPLHEIVVSHDHYYLFFEHIDGPQMLDFIISHGRLKEKFARRFMRQIISAVDYCHQNSIVHRDLKIENILIDKNGQIKLIDFGLANLYSPKSLLSTFCGSLYFAAPELLSACKYVGPEVDIWSMGVIMYVLVCGRVPFDDSSLPALHAKIKAGRVEYPSFLSEECIHMLSQMLTLDPSKRATIQTLQTHPWITKDGDIMAKTLLPERQPLCAPFDMDVIEHMCGFQLGTPQQIVQNLTMAVNNEVNADAAAERHPLIVSKRLQAPPSAIVSVYRLVSEKLAKERGHLITNVAESSKESISSNSRSGPVASPPLSSSDMIIDSSTPIPTLPLAEPSLPLSPPMELQNSSTQPDDVAMRRTRSLTVRFRNGEREIVSTDTTHITQSARGSEAGPSHLHHHGPPSSSLNYNEAPSIFGTFSRRRQKPRASVPDTQYNIREIQPIYSAVPAPPIDRSQSSPTGGQPDSPLRSRQKEPKNFFSTLLSSLTRGGRRRDSSDTLTSSADMSIAGSSASTGLPALADSAPPAAIEGVAGGGHLAQEPMPRNSNVSYFDGPRNSIDRGATLTSPHSTSKSSSSAFGGIFRPRPLSALDHKDVDRSVLPAGRLDDKIKYIYFKGFFTVKNTSAQHPEDIRDDFIRVLRILSERQGITYIERSGMIVVEFPAPTSPSNLSLFRKRPKVEMISTDMSSDPRSAGLTPHTGGDDLNSAPRPLEVDLLTPISPPFQTYEAPIKLESDIPMAATSSYASTQRPDSIHRMGSSDLRGSLLAKTVLPPSSLRPSRDSTSFIDNNYTSDMGTFGTDSTRTNSPSVPTTSRTSTSSVVPPRGISNPASRLGRQTAYQAVRFEIELCKITWSGLYGVQFHRVTGDSWQYKRMCQQMLDMVTL</sequence>
<dbReference type="Pfam" id="PF02149">
    <property type="entry name" value="KA1"/>
    <property type="match status" value="1"/>
</dbReference>
<organism evidence="14 15">
    <name type="scientific">Batrachochytrium salamandrivorans</name>
    <dbReference type="NCBI Taxonomy" id="1357716"/>
    <lineage>
        <taxon>Eukaryota</taxon>
        <taxon>Fungi</taxon>
        <taxon>Fungi incertae sedis</taxon>
        <taxon>Chytridiomycota</taxon>
        <taxon>Chytridiomycota incertae sedis</taxon>
        <taxon>Chytridiomycetes</taxon>
        <taxon>Rhizophydiales</taxon>
        <taxon>Rhizophydiales incertae sedis</taxon>
        <taxon>Batrachochytrium</taxon>
    </lineage>
</organism>
<evidence type="ECO:0000256" key="9">
    <source>
        <dbReference type="ARBA" id="ARBA00048679"/>
    </source>
</evidence>
<feature type="domain" description="KA1" evidence="13">
    <location>
        <begin position="1004"/>
        <end position="1053"/>
    </location>
</feature>
<dbReference type="PROSITE" id="PS00108">
    <property type="entry name" value="PROTEIN_KINASE_ST"/>
    <property type="match status" value="1"/>
</dbReference>
<evidence type="ECO:0000256" key="2">
    <source>
        <dbReference type="ARBA" id="ARBA00012513"/>
    </source>
</evidence>
<comment type="caution">
    <text evidence="14">The sequence shown here is derived from an EMBL/GenBank/DDBJ whole genome shotgun (WGS) entry which is preliminary data.</text>
</comment>
<dbReference type="SUPFAM" id="SSF56112">
    <property type="entry name" value="Protein kinase-like (PK-like)"/>
    <property type="match status" value="1"/>
</dbReference>
<keyword evidence="5 10" id="KW-0547">Nucleotide-binding</keyword>
<feature type="compositionally biased region" description="Polar residues" evidence="11">
    <location>
        <begin position="483"/>
        <end position="497"/>
    </location>
</feature>
<feature type="compositionally biased region" description="Low complexity" evidence="11">
    <location>
        <begin position="732"/>
        <end position="745"/>
    </location>
</feature>
<evidence type="ECO:0000256" key="4">
    <source>
        <dbReference type="ARBA" id="ARBA00022679"/>
    </source>
</evidence>
<proteinExistence type="inferred from homology"/>
<dbReference type="PROSITE" id="PS00107">
    <property type="entry name" value="PROTEIN_KINASE_ATP"/>
    <property type="match status" value="1"/>
</dbReference>